<evidence type="ECO:0008006" key="3">
    <source>
        <dbReference type="Google" id="ProtNLM"/>
    </source>
</evidence>
<reference evidence="1 2" key="1">
    <citation type="submission" date="2024-01" db="EMBL/GenBank/DDBJ databases">
        <title>A draft genome for a cacao thread blight-causing isolate of Paramarasmius palmivorus.</title>
        <authorList>
            <person name="Baruah I.K."/>
            <person name="Bukari Y."/>
            <person name="Amoako-Attah I."/>
            <person name="Meinhardt L.W."/>
            <person name="Bailey B.A."/>
            <person name="Cohen S.P."/>
        </authorList>
    </citation>
    <scope>NUCLEOTIDE SEQUENCE [LARGE SCALE GENOMIC DNA]</scope>
    <source>
        <strain evidence="1 2">GH-12</strain>
    </source>
</reference>
<dbReference type="AlphaFoldDB" id="A0AAW0CQ92"/>
<protein>
    <recommendedName>
        <fullName evidence="3">Fe2OG dioxygenase domain-containing protein</fullName>
    </recommendedName>
</protein>
<dbReference type="Proteomes" id="UP001383192">
    <property type="component" value="Unassembled WGS sequence"/>
</dbReference>
<gene>
    <name evidence="1" type="ORF">VNI00_009444</name>
</gene>
<organism evidence="1 2">
    <name type="scientific">Paramarasmius palmivorus</name>
    <dbReference type="NCBI Taxonomy" id="297713"/>
    <lineage>
        <taxon>Eukaryota</taxon>
        <taxon>Fungi</taxon>
        <taxon>Dikarya</taxon>
        <taxon>Basidiomycota</taxon>
        <taxon>Agaricomycotina</taxon>
        <taxon>Agaricomycetes</taxon>
        <taxon>Agaricomycetidae</taxon>
        <taxon>Agaricales</taxon>
        <taxon>Marasmiineae</taxon>
        <taxon>Marasmiaceae</taxon>
        <taxon>Paramarasmius</taxon>
    </lineage>
</organism>
<name>A0AAW0CQ92_9AGAR</name>
<evidence type="ECO:0000313" key="1">
    <source>
        <dbReference type="EMBL" id="KAK7040848.1"/>
    </source>
</evidence>
<dbReference type="EMBL" id="JAYKXP010000035">
    <property type="protein sequence ID" value="KAK7040848.1"/>
    <property type="molecule type" value="Genomic_DNA"/>
</dbReference>
<comment type="caution">
    <text evidence="1">The sequence shown here is derived from an EMBL/GenBank/DDBJ whole genome shotgun (WGS) entry which is preliminary data.</text>
</comment>
<sequence length="489" mass="53861">MLDKLKEGPTRANCDMRASHDAEFAPRGLSGPTETLKGGISLLSNTNQAKMKRDRSESLEIGAPQAEKKVKAELGDTFGKEIRTAYDLTRAIRSADVLDRLAEIRKESTAAATSWKNGDLDLRFQLKVIQAGCEFEGSIGRLWTGGHVIDCVKEIPKWLENAPVSGYGDNRTLETKIDSSVRNAREIPKEGFEVPAELIDKITSIWANNFLPSKVRVEPYKIHLYGEGGHFQAHKDTPETDLVGTFLVGIGDTANSDSAGNFSIAGAQLTAHGGEWVAFYPDIPHAVLPLRKGCRGVIAFKVFGLEDRSFDAEELRGKHLDETANTLQGISVPFGLVLEHEYPMGTLDNNLTGFDAIVLASARMLVGATIEIIPILVDLVEQKMYDVMYGDRDSDEDEEEEHGVQSSVYPFTRNHVDLYLGRNKAKAKEAVAWLKDVKNVPFYSLCLKSHGMQMSHDQDEINYTGNEADGLRESSVYLTYALLALPVGA</sequence>
<dbReference type="Gene3D" id="2.60.120.620">
    <property type="entry name" value="q2cbj1_9rhob like domain"/>
    <property type="match status" value="1"/>
</dbReference>
<proteinExistence type="predicted"/>
<evidence type="ECO:0000313" key="2">
    <source>
        <dbReference type="Proteomes" id="UP001383192"/>
    </source>
</evidence>
<accession>A0AAW0CQ92</accession>
<keyword evidence="2" id="KW-1185">Reference proteome</keyword>